<dbReference type="GO" id="GO:0048240">
    <property type="term" value="P:sperm capacitation"/>
    <property type="evidence" value="ECO:0007669"/>
    <property type="project" value="TreeGrafter"/>
</dbReference>
<reference evidence="8" key="2">
    <citation type="submission" date="2015-02" db="UniProtKB">
        <authorList>
            <consortium name="EnsemblMetazoa"/>
        </authorList>
    </citation>
    <scope>IDENTIFICATION</scope>
</reference>
<dbReference type="eggNOG" id="KOG2302">
    <property type="taxonomic scope" value="Eukaryota"/>
</dbReference>
<dbReference type="Gene3D" id="1.10.287.70">
    <property type="match status" value="1"/>
</dbReference>
<dbReference type="PRINTS" id="PR00169">
    <property type="entry name" value="KCHANNEL"/>
</dbReference>
<dbReference type="PANTHER" id="PTHR47131">
    <property type="entry name" value="CATION CHANNEL SPERM-ASSOCIATED PROTEIN 3"/>
    <property type="match status" value="1"/>
</dbReference>
<dbReference type="AlphaFoldDB" id="T1INY5"/>
<dbReference type="HOGENOM" id="CLU_697026_0_0_1"/>
<feature type="coiled-coil region" evidence="5">
    <location>
        <begin position="257"/>
        <end position="284"/>
    </location>
</feature>
<name>T1INY5_STRMM</name>
<feature type="transmembrane region" description="Helical" evidence="6">
    <location>
        <begin position="236"/>
        <end position="256"/>
    </location>
</feature>
<dbReference type="GO" id="GO:0001669">
    <property type="term" value="C:acrosomal vesicle"/>
    <property type="evidence" value="ECO:0007669"/>
    <property type="project" value="TreeGrafter"/>
</dbReference>
<evidence type="ECO:0000256" key="1">
    <source>
        <dbReference type="ARBA" id="ARBA00004141"/>
    </source>
</evidence>
<dbReference type="GO" id="GO:0005245">
    <property type="term" value="F:voltage-gated calcium channel activity"/>
    <property type="evidence" value="ECO:0007669"/>
    <property type="project" value="TreeGrafter"/>
</dbReference>
<dbReference type="Proteomes" id="UP000014500">
    <property type="component" value="Unassembled WGS sequence"/>
</dbReference>
<dbReference type="GO" id="GO:0030317">
    <property type="term" value="P:flagellated sperm motility"/>
    <property type="evidence" value="ECO:0007669"/>
    <property type="project" value="TreeGrafter"/>
</dbReference>
<dbReference type="EnsemblMetazoa" id="SMAR002724-RA">
    <property type="protein sequence ID" value="SMAR002724-PA"/>
    <property type="gene ID" value="SMAR002724"/>
</dbReference>
<dbReference type="InterPro" id="IPR005821">
    <property type="entry name" value="Ion_trans_dom"/>
</dbReference>
<dbReference type="SUPFAM" id="SSF81324">
    <property type="entry name" value="Voltage-gated potassium channels"/>
    <property type="match status" value="1"/>
</dbReference>
<evidence type="ECO:0000256" key="2">
    <source>
        <dbReference type="ARBA" id="ARBA00022692"/>
    </source>
</evidence>
<reference evidence="9" key="1">
    <citation type="submission" date="2011-05" db="EMBL/GenBank/DDBJ databases">
        <authorList>
            <person name="Richards S.R."/>
            <person name="Qu J."/>
            <person name="Jiang H."/>
            <person name="Jhangiani S.N."/>
            <person name="Agravi P."/>
            <person name="Goodspeed R."/>
            <person name="Gross S."/>
            <person name="Mandapat C."/>
            <person name="Jackson L."/>
            <person name="Mathew T."/>
            <person name="Pu L."/>
            <person name="Thornton R."/>
            <person name="Saada N."/>
            <person name="Wilczek-Boney K.B."/>
            <person name="Lee S."/>
            <person name="Kovar C."/>
            <person name="Wu Y."/>
            <person name="Scherer S.E."/>
            <person name="Worley K.C."/>
            <person name="Muzny D.M."/>
            <person name="Gibbs R."/>
        </authorList>
    </citation>
    <scope>NUCLEOTIDE SEQUENCE</scope>
    <source>
        <strain evidence="9">Brora</strain>
    </source>
</reference>
<dbReference type="InterPro" id="IPR027359">
    <property type="entry name" value="Volt_channel_dom_sf"/>
</dbReference>
<evidence type="ECO:0000256" key="5">
    <source>
        <dbReference type="SAM" id="Coils"/>
    </source>
</evidence>
<evidence type="ECO:0000313" key="9">
    <source>
        <dbReference type="Proteomes" id="UP000014500"/>
    </source>
</evidence>
<keyword evidence="2 6" id="KW-0812">Transmembrane</keyword>
<feature type="domain" description="Ion transport" evidence="7">
    <location>
        <begin position="37"/>
        <end position="267"/>
    </location>
</feature>
<feature type="transmembrane region" description="Helical" evidence="6">
    <location>
        <begin position="148"/>
        <end position="177"/>
    </location>
</feature>
<evidence type="ECO:0000256" key="4">
    <source>
        <dbReference type="ARBA" id="ARBA00023136"/>
    </source>
</evidence>
<dbReference type="Pfam" id="PF00520">
    <property type="entry name" value="Ion_trans"/>
    <property type="match status" value="1"/>
</dbReference>
<proteinExistence type="predicted"/>
<dbReference type="PhylomeDB" id="T1INY5"/>
<comment type="subcellular location">
    <subcellularLocation>
        <location evidence="1">Membrane</location>
        <topology evidence="1">Multi-pass membrane protein</topology>
    </subcellularLocation>
</comment>
<sequence>MGFFVSVRRLCRRPVRKIDFWMDGIANKYLNTITTSLYFEIASIIILAIDALSTCIAVSNRDTDNLGYVIITCIFYGFYMIEFLLRFCDQLGSFWHSRMNCFDFFILILIFIQLCESFINYPLMYYAHQLVNLRFLRLFRISKHVEGLALVTHALMDTIVTYALNVFILLLIFIYLFGVVGKHLFGSPQNDNQDMENWGSLAKTFFPLFAYTTMDEWLFFHDILEEKGFVYMARTFGIAFILIVGFVIMTSLRAIVISNINRMKQELQQKIAEENEQRVSSKHEKFIKQQHEMVNEMIRRQVAGESDTFEDMTKMFFQDELSHNDIVTWRDMCGWPLWIFSFFQTLDYQDTISYRLQQYHYEMGTVLLKLLETGEELGSLLSPTTVSRTRTATSMK</sequence>
<keyword evidence="9" id="KW-1185">Reference proteome</keyword>
<keyword evidence="3 6" id="KW-1133">Transmembrane helix</keyword>
<dbReference type="PANTHER" id="PTHR47131:SF1">
    <property type="entry name" value="CATION CHANNEL SPERM-ASSOCIATED PROTEIN 3"/>
    <property type="match status" value="1"/>
</dbReference>
<accession>T1INY5</accession>
<dbReference type="GO" id="GO:0036128">
    <property type="term" value="C:CatSper complex"/>
    <property type="evidence" value="ECO:0007669"/>
    <property type="project" value="TreeGrafter"/>
</dbReference>
<dbReference type="GO" id="GO:0006814">
    <property type="term" value="P:sodium ion transport"/>
    <property type="evidence" value="ECO:0007669"/>
    <property type="project" value="TreeGrafter"/>
</dbReference>
<dbReference type="Gene3D" id="1.20.120.350">
    <property type="entry name" value="Voltage-gated potassium channels. Chain C"/>
    <property type="match status" value="1"/>
</dbReference>
<evidence type="ECO:0000256" key="6">
    <source>
        <dbReference type="SAM" id="Phobius"/>
    </source>
</evidence>
<feature type="transmembrane region" description="Helical" evidence="6">
    <location>
        <begin position="66"/>
        <end position="85"/>
    </location>
</feature>
<evidence type="ECO:0000256" key="3">
    <source>
        <dbReference type="ARBA" id="ARBA00022989"/>
    </source>
</evidence>
<keyword evidence="5" id="KW-0175">Coiled coil</keyword>
<feature type="transmembrane region" description="Helical" evidence="6">
    <location>
        <begin position="37"/>
        <end position="59"/>
    </location>
</feature>
<protein>
    <recommendedName>
        <fullName evidence="7">Ion transport domain-containing protein</fullName>
    </recommendedName>
</protein>
<evidence type="ECO:0000313" key="8">
    <source>
        <dbReference type="EnsemblMetazoa" id="SMAR002724-PA"/>
    </source>
</evidence>
<dbReference type="EMBL" id="JH431229">
    <property type="status" value="NOT_ANNOTATED_CDS"/>
    <property type="molecule type" value="Genomic_DNA"/>
</dbReference>
<keyword evidence="4 6" id="KW-0472">Membrane</keyword>
<feature type="transmembrane region" description="Helical" evidence="6">
    <location>
        <begin position="105"/>
        <end position="127"/>
    </location>
</feature>
<organism evidence="8 9">
    <name type="scientific">Strigamia maritima</name>
    <name type="common">European centipede</name>
    <name type="synonym">Geophilus maritimus</name>
    <dbReference type="NCBI Taxonomy" id="126957"/>
    <lineage>
        <taxon>Eukaryota</taxon>
        <taxon>Metazoa</taxon>
        <taxon>Ecdysozoa</taxon>
        <taxon>Arthropoda</taxon>
        <taxon>Myriapoda</taxon>
        <taxon>Chilopoda</taxon>
        <taxon>Pleurostigmophora</taxon>
        <taxon>Geophilomorpha</taxon>
        <taxon>Linotaeniidae</taxon>
        <taxon>Strigamia</taxon>
    </lineage>
</organism>
<evidence type="ECO:0000259" key="7">
    <source>
        <dbReference type="Pfam" id="PF00520"/>
    </source>
</evidence>
<dbReference type="STRING" id="126957.T1INY5"/>